<feature type="transmembrane region" description="Helical" evidence="3">
    <location>
        <begin position="204"/>
        <end position="225"/>
    </location>
</feature>
<feature type="transmembrane region" description="Helical" evidence="3">
    <location>
        <begin position="504"/>
        <end position="523"/>
    </location>
</feature>
<dbReference type="Pfam" id="PF07690">
    <property type="entry name" value="MFS_1"/>
    <property type="match status" value="2"/>
</dbReference>
<keyword evidence="3" id="KW-0472">Membrane</keyword>
<comment type="subcellular location">
    <subcellularLocation>
        <location evidence="1">Membrane</location>
        <topology evidence="1">Multi-pass membrane protein</topology>
    </subcellularLocation>
</comment>
<dbReference type="PROSITE" id="PS50850">
    <property type="entry name" value="MFS"/>
    <property type="match status" value="1"/>
</dbReference>
<dbReference type="GO" id="GO:0022857">
    <property type="term" value="F:transmembrane transporter activity"/>
    <property type="evidence" value="ECO:0007669"/>
    <property type="project" value="InterPro"/>
</dbReference>
<gene>
    <name evidence="4" type="ORF">Vretimale_7706</name>
</gene>
<dbReference type="Proteomes" id="UP000722791">
    <property type="component" value="Unassembled WGS sequence"/>
</dbReference>
<dbReference type="OrthoDB" id="10027823at2759"/>
<dbReference type="PANTHER" id="PTHR23520:SF5">
    <property type="entry name" value="TRANSPORTER, PUTATIVE (AFU_ORTHOLOGUE AFUA_3G04000)-RELATED"/>
    <property type="match status" value="1"/>
</dbReference>
<dbReference type="InterPro" id="IPR011701">
    <property type="entry name" value="MFS"/>
</dbReference>
<feature type="transmembrane region" description="Helical" evidence="3">
    <location>
        <begin position="535"/>
        <end position="559"/>
    </location>
</feature>
<dbReference type="InterPro" id="IPR020846">
    <property type="entry name" value="MFS_dom"/>
</dbReference>
<feature type="transmembrane region" description="Helical" evidence="3">
    <location>
        <begin position="610"/>
        <end position="631"/>
    </location>
</feature>
<keyword evidence="3" id="KW-0812">Transmembrane</keyword>
<feature type="transmembrane region" description="Helical" evidence="3">
    <location>
        <begin position="48"/>
        <end position="65"/>
    </location>
</feature>
<proteinExistence type="predicted"/>
<accession>A0A8J4GA40</accession>
<feature type="transmembrane region" description="Helical" evidence="3">
    <location>
        <begin position="71"/>
        <end position="93"/>
    </location>
</feature>
<name>A0A8J4GA40_9CHLO</name>
<dbReference type="EMBL" id="BNCQ01000012">
    <property type="protein sequence ID" value="GIM02909.1"/>
    <property type="molecule type" value="Genomic_DNA"/>
</dbReference>
<protein>
    <submittedName>
        <fullName evidence="4">Uncharacterized protein</fullName>
    </submittedName>
</protein>
<keyword evidence="3" id="KW-1133">Transmembrane helix</keyword>
<reference evidence="4" key="1">
    <citation type="journal article" date="2021" name="Proc. Natl. Acad. Sci. U.S.A.">
        <title>Three genomes in the algal genus Volvox reveal the fate of a haploid sex-determining region after a transition to homothallism.</title>
        <authorList>
            <person name="Yamamoto K."/>
            <person name="Hamaji T."/>
            <person name="Kawai-Toyooka H."/>
            <person name="Matsuzaki R."/>
            <person name="Takahashi F."/>
            <person name="Nishimura Y."/>
            <person name="Kawachi M."/>
            <person name="Noguchi H."/>
            <person name="Minakuchi Y."/>
            <person name="Umen J.G."/>
            <person name="Toyoda A."/>
            <person name="Nozaki H."/>
        </authorList>
    </citation>
    <scope>NUCLEOTIDE SEQUENCE</scope>
    <source>
        <strain evidence="4">NIES-3785</strain>
    </source>
</reference>
<dbReference type="Gene3D" id="1.20.1250.20">
    <property type="entry name" value="MFS general substrate transporter like domains"/>
    <property type="match status" value="2"/>
</dbReference>
<organism evidence="4 5">
    <name type="scientific">Volvox reticuliferus</name>
    <dbReference type="NCBI Taxonomy" id="1737510"/>
    <lineage>
        <taxon>Eukaryota</taxon>
        <taxon>Viridiplantae</taxon>
        <taxon>Chlorophyta</taxon>
        <taxon>core chlorophytes</taxon>
        <taxon>Chlorophyceae</taxon>
        <taxon>CS clade</taxon>
        <taxon>Chlamydomonadales</taxon>
        <taxon>Volvocaceae</taxon>
        <taxon>Volvox</taxon>
    </lineage>
</organism>
<evidence type="ECO:0000256" key="1">
    <source>
        <dbReference type="ARBA" id="ARBA00004141"/>
    </source>
</evidence>
<dbReference type="SUPFAM" id="SSF103473">
    <property type="entry name" value="MFS general substrate transporter"/>
    <property type="match status" value="1"/>
</dbReference>
<evidence type="ECO:0000313" key="4">
    <source>
        <dbReference type="EMBL" id="GIM02909.1"/>
    </source>
</evidence>
<feature type="compositionally biased region" description="Gly residues" evidence="2">
    <location>
        <begin position="326"/>
        <end position="340"/>
    </location>
</feature>
<feature type="transmembrane region" description="Helical" evidence="3">
    <location>
        <begin position="123"/>
        <end position="140"/>
    </location>
</feature>
<dbReference type="AlphaFoldDB" id="A0A8J4GA40"/>
<dbReference type="InterPro" id="IPR036259">
    <property type="entry name" value="MFS_trans_sf"/>
</dbReference>
<sequence length="640" mass="67637">MQDSAEVKPSEKRCRNTLPIGPFLITLSKMYVHRDITVLFLARTVRQAAYGTVGVILALYLRAVGLTNNQLGVLLTLTLLGDSVISLAVTRWADRIGRRFMLVSSCFLVILSGLVYGEVLHPSFGLLLVAATVGVLSPSGNEVGPFMALEQSILAELVVPANRTHVFAWYNLVGYSMAAVGALAAGGALTWAQRRFGISELDGYRVVFLLYGISGGVLLGLFAMLSDQVERPERRKRCQLEGKACVNIAVDAGTGSMAVVCDEEAGLKEPLLAAAAAEPDQQQGEEDANEEWKWLMSPPAQAPAELLVPEVVLAGVVLERDDGRDSGSGGDGGEGSGGGSPAPESAGLEPGGSPQALMAVATTRAVESFPLDDLAEYASEWYGSEFDVCDTPMHRAMMSLPPASDNDGDEGDGDDSVIGEVVQVHVGKSRGADASMNNGACGGRAGVMGLSARSFRIVVQLSVLFAVDSFAGGLVTGTLLSYFFQIKYGVSTAYLGSLLFGANLLAAGSSLLSGAVAARIGLIKTMVFAHLPSNVLMLLIPLMPSLWLATVMVFLRFSISQMDVAPRASFVAGVVRPDERTAAMGIVNISKSIGAAFGPLLTGWLAGRGLFHWSFFLCGTIKIAYDLALLWRFAHVAPEH</sequence>
<evidence type="ECO:0000256" key="3">
    <source>
        <dbReference type="SAM" id="Phobius"/>
    </source>
</evidence>
<evidence type="ECO:0000256" key="2">
    <source>
        <dbReference type="SAM" id="MobiDB-lite"/>
    </source>
</evidence>
<feature type="transmembrane region" description="Helical" evidence="3">
    <location>
        <begin position="172"/>
        <end position="192"/>
    </location>
</feature>
<dbReference type="PANTHER" id="PTHR23520">
    <property type="entry name" value="TRANSPORTER, PUTATIVE (AFU_ORTHOLOGUE AFUA_3G04000)-RELATED"/>
    <property type="match status" value="1"/>
</dbReference>
<dbReference type="GO" id="GO:0016020">
    <property type="term" value="C:membrane"/>
    <property type="evidence" value="ECO:0007669"/>
    <property type="project" value="UniProtKB-SubCell"/>
</dbReference>
<feature type="transmembrane region" description="Helical" evidence="3">
    <location>
        <begin position="457"/>
        <end position="484"/>
    </location>
</feature>
<feature type="transmembrane region" description="Helical" evidence="3">
    <location>
        <begin position="100"/>
        <end position="117"/>
    </location>
</feature>
<comment type="caution">
    <text evidence="4">The sequence shown here is derived from an EMBL/GenBank/DDBJ whole genome shotgun (WGS) entry which is preliminary data.</text>
</comment>
<feature type="region of interest" description="Disordered" evidence="2">
    <location>
        <begin position="321"/>
        <end position="354"/>
    </location>
</feature>
<evidence type="ECO:0000313" key="5">
    <source>
        <dbReference type="Proteomes" id="UP000722791"/>
    </source>
</evidence>